<dbReference type="Pfam" id="PF08241">
    <property type="entry name" value="Methyltransf_11"/>
    <property type="match status" value="1"/>
</dbReference>
<dbReference type="SUPFAM" id="SSF53335">
    <property type="entry name" value="S-adenosyl-L-methionine-dependent methyltransferases"/>
    <property type="match status" value="1"/>
</dbReference>
<gene>
    <name evidence="5" type="ORF">ACFPRH_23910</name>
</gene>
<accession>A0ABW0AM31</accession>
<dbReference type="RefSeq" id="WP_344482138.1">
    <property type="nucleotide sequence ID" value="NZ_BAAASB010000017.1"/>
</dbReference>
<evidence type="ECO:0000256" key="3">
    <source>
        <dbReference type="ARBA" id="ARBA00022691"/>
    </source>
</evidence>
<keyword evidence="6" id="KW-1185">Reference proteome</keyword>
<evidence type="ECO:0000259" key="4">
    <source>
        <dbReference type="Pfam" id="PF08241"/>
    </source>
</evidence>
<dbReference type="InterPro" id="IPR013216">
    <property type="entry name" value="Methyltransf_11"/>
</dbReference>
<dbReference type="GO" id="GO:0102208">
    <property type="term" value="F:2-polyprenyl-6-hydroxyphenol methylase activity"/>
    <property type="evidence" value="ECO:0007669"/>
    <property type="project" value="UniProtKB-EC"/>
</dbReference>
<comment type="caution">
    <text evidence="5">The sequence shown here is derived from an EMBL/GenBank/DDBJ whole genome shotgun (WGS) entry which is preliminary data.</text>
</comment>
<evidence type="ECO:0000256" key="1">
    <source>
        <dbReference type="ARBA" id="ARBA00022603"/>
    </source>
</evidence>
<proteinExistence type="predicted"/>
<dbReference type="GO" id="GO:0061542">
    <property type="term" value="F:3-demethylubiquinol 3-O-methyltransferase activity"/>
    <property type="evidence" value="ECO:0007669"/>
    <property type="project" value="UniProtKB-EC"/>
</dbReference>
<dbReference type="PANTHER" id="PTHR43464">
    <property type="entry name" value="METHYLTRANSFERASE"/>
    <property type="match status" value="1"/>
</dbReference>
<dbReference type="InterPro" id="IPR029063">
    <property type="entry name" value="SAM-dependent_MTases_sf"/>
</dbReference>
<evidence type="ECO:0000256" key="2">
    <source>
        <dbReference type="ARBA" id="ARBA00022679"/>
    </source>
</evidence>
<dbReference type="EC" id="2.1.1.64" evidence="5"/>
<dbReference type="EC" id="2.1.1.222" evidence="5"/>
<sequence length="201" mass="21882">MEEYWNHNAHYHPLVLDALPPGCATALDIGCGEGLLARRLAQRVPSVTGVDLSGEMIARARATGPSSLTFARADFRDPAHEALPAGGFDFVSAVAVVHHVDFSEAVEALDRLLAPGGRLVIIGLARNRTPLDWLLSAAAVPAARLRARRHGGETVPPGMPVQTPTMTWSTVRHTAHRLLPGSRFRRHLLWRYSLTWSKPAV</sequence>
<keyword evidence="3" id="KW-0949">S-adenosyl-L-methionine</keyword>
<dbReference type="CDD" id="cd02440">
    <property type="entry name" value="AdoMet_MTases"/>
    <property type="match status" value="1"/>
</dbReference>
<evidence type="ECO:0000313" key="5">
    <source>
        <dbReference type="EMBL" id="MFC5154788.1"/>
    </source>
</evidence>
<organism evidence="5 6">
    <name type="scientific">Streptomyces amakusaensis</name>
    <dbReference type="NCBI Taxonomy" id="67271"/>
    <lineage>
        <taxon>Bacteria</taxon>
        <taxon>Bacillati</taxon>
        <taxon>Actinomycetota</taxon>
        <taxon>Actinomycetes</taxon>
        <taxon>Kitasatosporales</taxon>
        <taxon>Streptomycetaceae</taxon>
        <taxon>Streptomyces</taxon>
    </lineage>
</organism>
<reference evidence="6" key="1">
    <citation type="journal article" date="2019" name="Int. J. Syst. Evol. Microbiol.">
        <title>The Global Catalogue of Microorganisms (GCM) 10K type strain sequencing project: providing services to taxonomists for standard genome sequencing and annotation.</title>
        <authorList>
            <consortium name="The Broad Institute Genomics Platform"/>
            <consortium name="The Broad Institute Genome Sequencing Center for Infectious Disease"/>
            <person name="Wu L."/>
            <person name="Ma J."/>
        </authorList>
    </citation>
    <scope>NUCLEOTIDE SEQUENCE [LARGE SCALE GENOMIC DNA]</scope>
    <source>
        <strain evidence="6">PCU 266</strain>
    </source>
</reference>
<keyword evidence="1 5" id="KW-0489">Methyltransferase</keyword>
<dbReference type="Gene3D" id="3.40.50.150">
    <property type="entry name" value="Vaccinia Virus protein VP39"/>
    <property type="match status" value="1"/>
</dbReference>
<evidence type="ECO:0000313" key="6">
    <source>
        <dbReference type="Proteomes" id="UP001596160"/>
    </source>
</evidence>
<dbReference type="PANTHER" id="PTHR43464:SF19">
    <property type="entry name" value="UBIQUINONE BIOSYNTHESIS O-METHYLTRANSFERASE, MITOCHONDRIAL"/>
    <property type="match status" value="1"/>
</dbReference>
<dbReference type="Proteomes" id="UP001596160">
    <property type="component" value="Unassembled WGS sequence"/>
</dbReference>
<feature type="domain" description="Methyltransferase type 11" evidence="4">
    <location>
        <begin position="27"/>
        <end position="121"/>
    </location>
</feature>
<dbReference type="GO" id="GO:0032259">
    <property type="term" value="P:methylation"/>
    <property type="evidence" value="ECO:0007669"/>
    <property type="project" value="UniProtKB-KW"/>
</dbReference>
<keyword evidence="2 5" id="KW-0808">Transferase</keyword>
<protein>
    <submittedName>
        <fullName evidence="5">Class I SAM-dependent methyltransferase</fullName>
        <ecNumber evidence="5">2.1.1.222</ecNumber>
        <ecNumber evidence="5">2.1.1.64</ecNumber>
    </submittedName>
</protein>
<name>A0ABW0AM31_9ACTN</name>
<dbReference type="EMBL" id="JBHSKP010000017">
    <property type="protein sequence ID" value="MFC5154788.1"/>
    <property type="molecule type" value="Genomic_DNA"/>
</dbReference>